<gene>
    <name evidence="4" type="ORF">SAMN05444392_10562</name>
</gene>
<proteinExistence type="predicted"/>
<dbReference type="Proteomes" id="UP000184476">
    <property type="component" value="Unassembled WGS sequence"/>
</dbReference>
<dbReference type="InterPro" id="IPR006680">
    <property type="entry name" value="Amidohydro-rel"/>
</dbReference>
<name>A0A1M4XLC2_9BACL</name>
<dbReference type="GO" id="GO:0005737">
    <property type="term" value="C:cytoplasm"/>
    <property type="evidence" value="ECO:0007669"/>
    <property type="project" value="TreeGrafter"/>
</dbReference>
<dbReference type="EMBL" id="FQVL01000005">
    <property type="protein sequence ID" value="SHE94305.1"/>
    <property type="molecule type" value="Genomic_DNA"/>
</dbReference>
<keyword evidence="1" id="KW-0456">Lyase</keyword>
<dbReference type="GO" id="GO:0016787">
    <property type="term" value="F:hydrolase activity"/>
    <property type="evidence" value="ECO:0007669"/>
    <property type="project" value="InterPro"/>
</dbReference>
<dbReference type="Pfam" id="PF04909">
    <property type="entry name" value="Amidohydro_2"/>
    <property type="match status" value="1"/>
</dbReference>
<organism evidence="4 5">
    <name type="scientific">Seinonella peptonophila</name>
    <dbReference type="NCBI Taxonomy" id="112248"/>
    <lineage>
        <taxon>Bacteria</taxon>
        <taxon>Bacillati</taxon>
        <taxon>Bacillota</taxon>
        <taxon>Bacilli</taxon>
        <taxon>Bacillales</taxon>
        <taxon>Thermoactinomycetaceae</taxon>
        <taxon>Seinonella</taxon>
    </lineage>
</organism>
<dbReference type="PANTHER" id="PTHR21240">
    <property type="entry name" value="2-AMINO-3-CARBOXYLMUCONATE-6-SEMIALDEHYDE DECARBOXYLASE"/>
    <property type="match status" value="1"/>
</dbReference>
<dbReference type="STRING" id="112248.SAMN05444392_10562"/>
<dbReference type="RefSeq" id="WP_073154685.1">
    <property type="nucleotide sequence ID" value="NZ_FQVL01000005.1"/>
</dbReference>
<dbReference type="InterPro" id="IPR032466">
    <property type="entry name" value="Metal_Hydrolase"/>
</dbReference>
<protein>
    <recommendedName>
        <fullName evidence="3">Amidohydrolase-related domain-containing protein</fullName>
    </recommendedName>
</protein>
<dbReference type="AlphaFoldDB" id="A0A1M4XLC2"/>
<feature type="domain" description="Amidohydrolase-related" evidence="3">
    <location>
        <begin position="46"/>
        <end position="241"/>
    </location>
</feature>
<reference evidence="4 5" key="1">
    <citation type="submission" date="2016-11" db="EMBL/GenBank/DDBJ databases">
        <authorList>
            <person name="Jaros S."/>
            <person name="Januszkiewicz K."/>
            <person name="Wedrychowicz H."/>
        </authorList>
    </citation>
    <scope>NUCLEOTIDE SEQUENCE [LARGE SCALE GENOMIC DNA]</scope>
    <source>
        <strain evidence="4 5">DSM 44666</strain>
    </source>
</reference>
<feature type="region of interest" description="Disordered" evidence="2">
    <location>
        <begin position="1"/>
        <end position="20"/>
    </location>
</feature>
<dbReference type="PANTHER" id="PTHR21240:SF28">
    <property type="entry name" value="ISO-OROTATE DECARBOXYLASE (EUROFUNG)"/>
    <property type="match status" value="1"/>
</dbReference>
<evidence type="ECO:0000313" key="4">
    <source>
        <dbReference type="EMBL" id="SHE94305.1"/>
    </source>
</evidence>
<dbReference type="GO" id="GO:0016831">
    <property type="term" value="F:carboxy-lyase activity"/>
    <property type="evidence" value="ECO:0007669"/>
    <property type="project" value="InterPro"/>
</dbReference>
<dbReference type="InterPro" id="IPR032465">
    <property type="entry name" value="ACMSD"/>
</dbReference>
<evidence type="ECO:0000256" key="1">
    <source>
        <dbReference type="ARBA" id="ARBA00023239"/>
    </source>
</evidence>
<dbReference type="GO" id="GO:0019748">
    <property type="term" value="P:secondary metabolic process"/>
    <property type="evidence" value="ECO:0007669"/>
    <property type="project" value="TreeGrafter"/>
</dbReference>
<dbReference type="Gene3D" id="3.20.20.140">
    <property type="entry name" value="Metal-dependent hydrolases"/>
    <property type="match status" value="1"/>
</dbReference>
<feature type="compositionally biased region" description="Polar residues" evidence="2">
    <location>
        <begin position="11"/>
        <end position="20"/>
    </location>
</feature>
<sequence length="242" mass="27689">MKIYDIHSHLGKTSSGEENSPEQLVNELSQFGISKVGISSLSGVSTRAQNDLIYDAMCKFPGVVEGYAFINPKDPQAIEEVHKCLGEYKMNGIKFHSWKHGYYPDNCPSLPDILFEIQKYGVHVQTHVGTAPLSTPFIWAEYAKKFPKLDFLFTHTGFYEFGFASIEAVRELSNVWVETSGQMDVEVLTKSIDLLGPERVAFGVDWPYKLVNIEVEKFYLLKIPEQQLEHIFHKNAEYLWRM</sequence>
<dbReference type="SUPFAM" id="SSF51556">
    <property type="entry name" value="Metallo-dependent hydrolases"/>
    <property type="match status" value="1"/>
</dbReference>
<dbReference type="OrthoDB" id="9771932at2"/>
<evidence type="ECO:0000256" key="2">
    <source>
        <dbReference type="SAM" id="MobiDB-lite"/>
    </source>
</evidence>
<keyword evidence="5" id="KW-1185">Reference proteome</keyword>
<evidence type="ECO:0000313" key="5">
    <source>
        <dbReference type="Proteomes" id="UP000184476"/>
    </source>
</evidence>
<evidence type="ECO:0000259" key="3">
    <source>
        <dbReference type="Pfam" id="PF04909"/>
    </source>
</evidence>
<accession>A0A1M4XLC2</accession>